<dbReference type="SUPFAM" id="SSF48163">
    <property type="entry name" value="An anticodon-binding domain of class I aminoacyl-tRNA synthetases"/>
    <property type="match status" value="1"/>
</dbReference>
<dbReference type="GO" id="GO:0005524">
    <property type="term" value="F:ATP binding"/>
    <property type="evidence" value="ECO:0007669"/>
    <property type="project" value="UniProtKB-UniRule"/>
</dbReference>
<dbReference type="InterPro" id="IPR033910">
    <property type="entry name" value="GluRS_core"/>
</dbReference>
<comment type="caution">
    <text evidence="10">The sequence shown here is derived from an EMBL/GenBank/DDBJ whole genome shotgun (WGS) entry which is preliminary data.</text>
</comment>
<dbReference type="Proteomes" id="UP000176558">
    <property type="component" value="Unassembled WGS sequence"/>
</dbReference>
<comment type="caution">
    <text evidence="7">Lacks conserved residue(s) required for the propagation of feature annotation.</text>
</comment>
<evidence type="ECO:0000256" key="6">
    <source>
        <dbReference type="ARBA" id="ARBA00023146"/>
    </source>
</evidence>
<evidence type="ECO:0000313" key="11">
    <source>
        <dbReference type="Proteomes" id="UP000176558"/>
    </source>
</evidence>
<keyword evidence="6 7" id="KW-0030">Aminoacyl-tRNA synthetase</keyword>
<dbReference type="InterPro" id="IPR001412">
    <property type="entry name" value="aa-tRNA-synth_I_CS"/>
</dbReference>
<dbReference type="Pfam" id="PF00749">
    <property type="entry name" value="tRNA-synt_1c"/>
    <property type="match status" value="1"/>
</dbReference>
<dbReference type="GO" id="GO:0004818">
    <property type="term" value="F:glutamate-tRNA ligase activity"/>
    <property type="evidence" value="ECO:0007669"/>
    <property type="project" value="UniProtKB-UniRule"/>
</dbReference>
<evidence type="ECO:0000256" key="5">
    <source>
        <dbReference type="ARBA" id="ARBA00022917"/>
    </source>
</evidence>
<keyword evidence="4 7" id="KW-0067">ATP-binding</keyword>
<dbReference type="GO" id="GO:0005737">
    <property type="term" value="C:cytoplasm"/>
    <property type="evidence" value="ECO:0007669"/>
    <property type="project" value="UniProtKB-SubCell"/>
</dbReference>
<name>A0A1G2UQT1_9BACT</name>
<dbReference type="NCBIfam" id="TIGR00464">
    <property type="entry name" value="gltX_bact"/>
    <property type="match status" value="1"/>
</dbReference>
<dbReference type="GO" id="GO:0000049">
    <property type="term" value="F:tRNA binding"/>
    <property type="evidence" value="ECO:0007669"/>
    <property type="project" value="InterPro"/>
</dbReference>
<feature type="short sequence motif" description="'HIGH' region" evidence="7">
    <location>
        <begin position="14"/>
        <end position="24"/>
    </location>
</feature>
<reference evidence="10 11" key="1">
    <citation type="journal article" date="2016" name="Nat. Commun.">
        <title>Thousands of microbial genomes shed light on interconnected biogeochemical processes in an aquifer system.</title>
        <authorList>
            <person name="Anantharaman K."/>
            <person name="Brown C.T."/>
            <person name="Hug L.A."/>
            <person name="Sharon I."/>
            <person name="Castelle C.J."/>
            <person name="Probst A.J."/>
            <person name="Thomas B.C."/>
            <person name="Singh A."/>
            <person name="Wilkins M.J."/>
            <person name="Karaoz U."/>
            <person name="Brodie E.L."/>
            <person name="Williams K.H."/>
            <person name="Hubbard S.S."/>
            <person name="Banfield J.F."/>
        </authorList>
    </citation>
    <scope>NUCLEOTIDE SEQUENCE [LARGE SCALE GENOMIC DNA]</scope>
</reference>
<dbReference type="Gene3D" id="3.40.50.620">
    <property type="entry name" value="HUPs"/>
    <property type="match status" value="2"/>
</dbReference>
<dbReference type="InterPro" id="IPR000924">
    <property type="entry name" value="Glu/Gln-tRNA-synth"/>
</dbReference>
<comment type="function">
    <text evidence="7">Catalyzes the attachment of glutamate to tRNA(Glu) in a two-step reaction: glutamate is first activated by ATP to form Glu-AMP and then transferred to the acceptor end of tRNA(Glu).</text>
</comment>
<dbReference type="GO" id="GO:0008270">
    <property type="term" value="F:zinc ion binding"/>
    <property type="evidence" value="ECO:0007669"/>
    <property type="project" value="InterPro"/>
</dbReference>
<dbReference type="Pfam" id="PF19269">
    <property type="entry name" value="Anticodon_2"/>
    <property type="match status" value="1"/>
</dbReference>
<dbReference type="SUPFAM" id="SSF52374">
    <property type="entry name" value="Nucleotidylyl transferase"/>
    <property type="match status" value="1"/>
</dbReference>
<dbReference type="PANTHER" id="PTHR43311:SF2">
    <property type="entry name" value="GLUTAMATE--TRNA LIGASE, MITOCHONDRIAL-RELATED"/>
    <property type="match status" value="1"/>
</dbReference>
<dbReference type="PRINTS" id="PR00987">
    <property type="entry name" value="TRNASYNTHGLU"/>
</dbReference>
<comment type="subunit">
    <text evidence="7">Monomer.</text>
</comment>
<evidence type="ECO:0000256" key="3">
    <source>
        <dbReference type="ARBA" id="ARBA00022741"/>
    </source>
</evidence>
<dbReference type="InterPro" id="IPR004527">
    <property type="entry name" value="Glu-tRNA-ligase_bac/mito"/>
</dbReference>
<dbReference type="CDD" id="cd00808">
    <property type="entry name" value="GluRS_core"/>
    <property type="match status" value="1"/>
</dbReference>
<accession>A0A1G2UQT1</accession>
<dbReference type="InterPro" id="IPR049940">
    <property type="entry name" value="GluQ/Sye"/>
</dbReference>
<dbReference type="Gene3D" id="1.10.10.350">
    <property type="match status" value="1"/>
</dbReference>
<proteinExistence type="inferred from homology"/>
<evidence type="ECO:0000259" key="8">
    <source>
        <dbReference type="Pfam" id="PF00749"/>
    </source>
</evidence>
<evidence type="ECO:0000259" key="9">
    <source>
        <dbReference type="Pfam" id="PF19269"/>
    </source>
</evidence>
<dbReference type="HAMAP" id="MF_00022">
    <property type="entry name" value="Glu_tRNA_synth_type1"/>
    <property type="match status" value="1"/>
</dbReference>
<feature type="domain" description="Glutamyl/glutaminyl-tRNA synthetase class Ib catalytic" evidence="8">
    <location>
        <begin position="106"/>
        <end position="281"/>
    </location>
</feature>
<feature type="domain" description="Aminoacyl-tRNA synthetase class I anticodon-binding" evidence="9">
    <location>
        <begin position="346"/>
        <end position="449"/>
    </location>
</feature>
<dbReference type="PANTHER" id="PTHR43311">
    <property type="entry name" value="GLUTAMATE--TRNA LIGASE"/>
    <property type="match status" value="1"/>
</dbReference>
<gene>
    <name evidence="7" type="primary">gltX</name>
    <name evidence="10" type="ORF">A3G99_03170</name>
</gene>
<dbReference type="EC" id="6.1.1.17" evidence="7"/>
<dbReference type="InterPro" id="IPR008925">
    <property type="entry name" value="aa_tRNA-synth_I_cd-bd_sf"/>
</dbReference>
<dbReference type="InterPro" id="IPR020751">
    <property type="entry name" value="aa-tRNA-synth_I_codon-bd_sub2"/>
</dbReference>
<dbReference type="InterPro" id="IPR020058">
    <property type="entry name" value="Glu/Gln-tRNA-synth_Ib_cat-dom"/>
</dbReference>
<keyword evidence="7" id="KW-0963">Cytoplasm</keyword>
<dbReference type="EMBL" id="MHWT01000028">
    <property type="protein sequence ID" value="OHB11735.1"/>
    <property type="molecule type" value="Genomic_DNA"/>
</dbReference>
<evidence type="ECO:0000313" key="10">
    <source>
        <dbReference type="EMBL" id="OHB11735.1"/>
    </source>
</evidence>
<evidence type="ECO:0000256" key="7">
    <source>
        <dbReference type="HAMAP-Rule" id="MF_00022"/>
    </source>
</evidence>
<comment type="subcellular location">
    <subcellularLocation>
        <location evidence="7">Cytoplasm</location>
    </subcellularLocation>
</comment>
<sequence>MQDKNQKIITRFPPSPTGPLHIGNVRTALFNYFFARQNGGQFIVRVEDTDKVRSKKEYELGMLDSLKWLGLSRDGQLWHQSERVEIYKKYLRKLIDEGKAYVSQETEGDNKEVIRFKNPNKVVTFTDLIRGEISFDTTELKDFIIARNINEPVYHLSVVVDDFQSGVTHVIRGDDHVSNTPRQILIGEALGVPRPVYAHLPLILAKDRSKLSKRKHGQSVSLDYYQKLGYLPGAIVNYLSLVGWNPGTDKEIFTIDELIKTFDITQVQKGGAIFDPVKLDWLNKEHMKRLPKNTINKEIYNRLKNNDIISKSEKINDKKFVEKISETIFNHISKWGDIDTITGEGELSYFFEEPQYEAEKLLWKESSPDISKKHLMWIINQLDKIQNDSFDSADTAKNLIFDYATENGKGEVLWPLRLALSGKEKSPDPFTLIYILGKSESISRISNAIKKL</sequence>
<keyword evidence="3 7" id="KW-0547">Nucleotide-binding</keyword>
<dbReference type="InterPro" id="IPR045462">
    <property type="entry name" value="aa-tRNA-synth_I_cd-bd"/>
</dbReference>
<evidence type="ECO:0000256" key="4">
    <source>
        <dbReference type="ARBA" id="ARBA00022840"/>
    </source>
</evidence>
<evidence type="ECO:0000256" key="2">
    <source>
        <dbReference type="ARBA" id="ARBA00022598"/>
    </source>
</evidence>
<dbReference type="InterPro" id="IPR014729">
    <property type="entry name" value="Rossmann-like_a/b/a_fold"/>
</dbReference>
<evidence type="ECO:0000256" key="1">
    <source>
        <dbReference type="ARBA" id="ARBA00007894"/>
    </source>
</evidence>
<keyword evidence="5 7" id="KW-0648">Protein biosynthesis</keyword>
<protein>
    <recommendedName>
        <fullName evidence="7">Glutamate--tRNA ligase</fullName>
        <ecNumber evidence="7">6.1.1.17</ecNumber>
    </recommendedName>
    <alternativeName>
        <fullName evidence="7">Glutamyl-tRNA synthetase</fullName>
        <shortName evidence="7">GluRS</shortName>
    </alternativeName>
</protein>
<dbReference type="GO" id="GO:0006424">
    <property type="term" value="P:glutamyl-tRNA aminoacylation"/>
    <property type="evidence" value="ECO:0007669"/>
    <property type="project" value="UniProtKB-UniRule"/>
</dbReference>
<feature type="binding site" evidence="7">
    <location>
        <position position="213"/>
    </location>
    <ligand>
        <name>ATP</name>
        <dbReference type="ChEBI" id="CHEBI:30616"/>
    </ligand>
</feature>
<comment type="catalytic activity">
    <reaction evidence="7">
        <text>tRNA(Glu) + L-glutamate + ATP = L-glutamyl-tRNA(Glu) + AMP + diphosphate</text>
        <dbReference type="Rhea" id="RHEA:23540"/>
        <dbReference type="Rhea" id="RHEA-COMP:9663"/>
        <dbReference type="Rhea" id="RHEA-COMP:9680"/>
        <dbReference type="ChEBI" id="CHEBI:29985"/>
        <dbReference type="ChEBI" id="CHEBI:30616"/>
        <dbReference type="ChEBI" id="CHEBI:33019"/>
        <dbReference type="ChEBI" id="CHEBI:78442"/>
        <dbReference type="ChEBI" id="CHEBI:78520"/>
        <dbReference type="ChEBI" id="CHEBI:456215"/>
        <dbReference type="EC" id="6.1.1.17"/>
    </reaction>
</comment>
<organism evidence="10 11">
    <name type="scientific">Candidatus Zambryskibacteria bacterium RIFCSPLOWO2_12_FULL_39_23</name>
    <dbReference type="NCBI Taxonomy" id="1802776"/>
    <lineage>
        <taxon>Bacteria</taxon>
        <taxon>Candidatus Zambryskiibacteriota</taxon>
    </lineage>
</organism>
<dbReference type="PROSITE" id="PS00178">
    <property type="entry name" value="AA_TRNA_LIGASE_I"/>
    <property type="match status" value="1"/>
</dbReference>
<comment type="similarity">
    <text evidence="1 7">Belongs to the class-I aminoacyl-tRNA synthetase family. Glutamate--tRNA ligase type 1 subfamily.</text>
</comment>
<feature type="short sequence motif" description="'KMSKS' region" evidence="7">
    <location>
        <begin position="210"/>
        <end position="214"/>
    </location>
</feature>
<dbReference type="AlphaFoldDB" id="A0A1G2UQT1"/>
<keyword evidence="2 7" id="KW-0436">Ligase</keyword>